<accession>A0A1I7Z6K2</accession>
<sequence>MCCLSLSLASTSPVSALKSAYGPPKALIFFSYSPNNESYGCHVKKEGIMESGEVMVVGSRARRTVRGDKRDRRASNIRRSEKIHDVIMTVLMHAVLKKWRSQRSLKLNDSGITMHDVLMTVMMHAVFRKWRSQRSLKLNDSRIWGITIFKEFDNRTYLELSSICGLIYVTNSITLWSYLTTEPWSYSHKLAKFWATFDFQFPHYLQIGIIAIRKELPLATMLIESYHFFLATCPPCWLRVESESQIVIAKSIYYVLPALSFARDRSRVNNETSAVFAQHFIAERTRSTSGGVYLSAGIPSARL</sequence>
<dbReference type="Proteomes" id="UP000095287">
    <property type="component" value="Unplaced"/>
</dbReference>
<reference evidence="2" key="1">
    <citation type="submission" date="2016-11" db="UniProtKB">
        <authorList>
            <consortium name="WormBaseParasite"/>
        </authorList>
    </citation>
    <scope>IDENTIFICATION</scope>
</reference>
<protein>
    <submittedName>
        <fullName evidence="2">Ion_trans domain-containing protein</fullName>
    </submittedName>
</protein>
<dbReference type="WBParaSite" id="L893_g23365.t1">
    <property type="protein sequence ID" value="L893_g23365.t1"/>
    <property type="gene ID" value="L893_g23365"/>
</dbReference>
<evidence type="ECO:0000313" key="2">
    <source>
        <dbReference type="WBParaSite" id="L893_g23365.t1"/>
    </source>
</evidence>
<dbReference type="AlphaFoldDB" id="A0A1I7Z6K2"/>
<name>A0A1I7Z6K2_9BILA</name>
<proteinExistence type="predicted"/>
<evidence type="ECO:0000313" key="1">
    <source>
        <dbReference type="Proteomes" id="UP000095287"/>
    </source>
</evidence>
<organism evidence="1 2">
    <name type="scientific">Steinernema glaseri</name>
    <dbReference type="NCBI Taxonomy" id="37863"/>
    <lineage>
        <taxon>Eukaryota</taxon>
        <taxon>Metazoa</taxon>
        <taxon>Ecdysozoa</taxon>
        <taxon>Nematoda</taxon>
        <taxon>Chromadorea</taxon>
        <taxon>Rhabditida</taxon>
        <taxon>Tylenchina</taxon>
        <taxon>Panagrolaimomorpha</taxon>
        <taxon>Strongyloidoidea</taxon>
        <taxon>Steinernematidae</taxon>
        <taxon>Steinernema</taxon>
    </lineage>
</organism>
<keyword evidence="1" id="KW-1185">Reference proteome</keyword>